<organism evidence="2 3">
    <name type="scientific">Corallococcus terminator</name>
    <dbReference type="NCBI Taxonomy" id="2316733"/>
    <lineage>
        <taxon>Bacteria</taxon>
        <taxon>Pseudomonadati</taxon>
        <taxon>Myxococcota</taxon>
        <taxon>Myxococcia</taxon>
        <taxon>Myxococcales</taxon>
        <taxon>Cystobacterineae</taxon>
        <taxon>Myxococcaceae</taxon>
        <taxon>Corallococcus</taxon>
    </lineage>
</organism>
<reference evidence="3" key="1">
    <citation type="submission" date="2018-09" db="EMBL/GenBank/DDBJ databases">
        <authorList>
            <person name="Livingstone P.G."/>
            <person name="Whitworth D.E."/>
        </authorList>
    </citation>
    <scope>NUCLEOTIDE SEQUENCE [LARGE SCALE GENOMIC DNA]</scope>
    <source>
        <strain evidence="3">CA054A</strain>
    </source>
</reference>
<gene>
    <name evidence="2" type="ORF">D7V88_30280</name>
</gene>
<evidence type="ECO:0000313" key="3">
    <source>
        <dbReference type="Proteomes" id="UP000268094"/>
    </source>
</evidence>
<accession>A0A3A8IKR2</accession>
<comment type="caution">
    <text evidence="2">The sequence shown here is derived from an EMBL/GenBank/DDBJ whole genome shotgun (WGS) entry which is preliminary data.</text>
</comment>
<keyword evidence="1" id="KW-1133">Transmembrane helix</keyword>
<dbReference type="EMBL" id="RAVZ01000271">
    <property type="protein sequence ID" value="RKG78043.1"/>
    <property type="molecule type" value="Genomic_DNA"/>
</dbReference>
<name>A0A3A8IKR2_9BACT</name>
<evidence type="ECO:0000313" key="2">
    <source>
        <dbReference type="EMBL" id="RKG78043.1"/>
    </source>
</evidence>
<keyword evidence="1" id="KW-0472">Membrane</keyword>
<sequence length="65" mass="7385">MSLLSNAGRACWRVLKASLRRCIRACRLVLILVLVVLPNPLVMVLSVFLTSERRNLPAEVLRKKK</sequence>
<keyword evidence="1" id="KW-0812">Transmembrane</keyword>
<dbReference type="Proteomes" id="UP000268094">
    <property type="component" value="Unassembled WGS sequence"/>
</dbReference>
<dbReference type="RefSeq" id="WP_120544097.1">
    <property type="nucleotide sequence ID" value="NZ_RAVZ01000271.1"/>
</dbReference>
<dbReference type="AlphaFoldDB" id="A0A3A8IKR2"/>
<proteinExistence type="predicted"/>
<protein>
    <submittedName>
        <fullName evidence="2">Uncharacterized protein</fullName>
    </submittedName>
</protein>
<evidence type="ECO:0000256" key="1">
    <source>
        <dbReference type="SAM" id="Phobius"/>
    </source>
</evidence>
<feature type="transmembrane region" description="Helical" evidence="1">
    <location>
        <begin position="28"/>
        <end position="49"/>
    </location>
</feature>
<keyword evidence="3" id="KW-1185">Reference proteome</keyword>